<feature type="region of interest" description="Disordered" evidence="1">
    <location>
        <begin position="131"/>
        <end position="184"/>
    </location>
</feature>
<evidence type="ECO:0000313" key="3">
    <source>
        <dbReference type="Proteomes" id="UP001163846"/>
    </source>
</evidence>
<dbReference type="EMBL" id="MU806128">
    <property type="protein sequence ID" value="KAJ3839439.1"/>
    <property type="molecule type" value="Genomic_DNA"/>
</dbReference>
<gene>
    <name evidence="2" type="ORF">F5878DRAFT_724537</name>
</gene>
<dbReference type="AlphaFoldDB" id="A0AA38PAQ2"/>
<evidence type="ECO:0000256" key="1">
    <source>
        <dbReference type="SAM" id="MobiDB-lite"/>
    </source>
</evidence>
<feature type="compositionally biased region" description="Pro residues" evidence="1">
    <location>
        <begin position="152"/>
        <end position="166"/>
    </location>
</feature>
<sequence>MPRISEADKMFARDTAAEWHEYDRLLARHGAIIRTYPNYLEFMRTTYSEAEHLPSDFMPESQAERDEHLEKMKECIRTLESSNDLFDHFQVAGAAWYICRKLARDAQDRGHDVWRAVLRGKNALRRAYPITNDTGLPSDSSLAGNFASLPTLNPPPQSSNPVPNPSLTPVSENPPRRKDTPVSFPPAMPVQASFNWSAVNRARTTSISPQQLQQWIEKPDTLPLHQVFVGDIDGTEEAYKVVIFMNMGSEKVFYVQFVERDEAIGYSSNDFIDLLLQARVVEPVMDRSLT</sequence>
<dbReference type="Proteomes" id="UP001163846">
    <property type="component" value="Unassembled WGS sequence"/>
</dbReference>
<proteinExistence type="predicted"/>
<organism evidence="2 3">
    <name type="scientific">Lentinula raphanica</name>
    <dbReference type="NCBI Taxonomy" id="153919"/>
    <lineage>
        <taxon>Eukaryota</taxon>
        <taxon>Fungi</taxon>
        <taxon>Dikarya</taxon>
        <taxon>Basidiomycota</taxon>
        <taxon>Agaricomycotina</taxon>
        <taxon>Agaricomycetes</taxon>
        <taxon>Agaricomycetidae</taxon>
        <taxon>Agaricales</taxon>
        <taxon>Marasmiineae</taxon>
        <taxon>Omphalotaceae</taxon>
        <taxon>Lentinula</taxon>
    </lineage>
</organism>
<feature type="compositionally biased region" description="Polar residues" evidence="1">
    <location>
        <begin position="131"/>
        <end position="151"/>
    </location>
</feature>
<keyword evidence="3" id="KW-1185">Reference proteome</keyword>
<reference evidence="2" key="1">
    <citation type="submission" date="2022-08" db="EMBL/GenBank/DDBJ databases">
        <authorList>
            <consortium name="DOE Joint Genome Institute"/>
            <person name="Min B."/>
            <person name="Riley R."/>
            <person name="Sierra-Patev S."/>
            <person name="Naranjo-Ortiz M."/>
            <person name="Looney B."/>
            <person name="Konkel Z."/>
            <person name="Slot J.C."/>
            <person name="Sakamoto Y."/>
            <person name="Steenwyk J.L."/>
            <person name="Rokas A."/>
            <person name="Carro J."/>
            <person name="Camarero S."/>
            <person name="Ferreira P."/>
            <person name="Molpeceres G."/>
            <person name="Ruiz-Duenas F.J."/>
            <person name="Serrano A."/>
            <person name="Henrissat B."/>
            <person name="Drula E."/>
            <person name="Hughes K.W."/>
            <person name="Mata J.L."/>
            <person name="Ishikawa N.K."/>
            <person name="Vargas-Isla R."/>
            <person name="Ushijima S."/>
            <person name="Smith C.A."/>
            <person name="Ahrendt S."/>
            <person name="Andreopoulos W."/>
            <person name="He G."/>
            <person name="Labutti K."/>
            <person name="Lipzen A."/>
            <person name="Ng V."/>
            <person name="Sandor L."/>
            <person name="Barry K."/>
            <person name="Martinez A.T."/>
            <person name="Xiao Y."/>
            <person name="Gibbons J.G."/>
            <person name="Terashima K."/>
            <person name="Hibbett D.S."/>
            <person name="Grigoriev I.V."/>
        </authorList>
    </citation>
    <scope>NUCLEOTIDE SEQUENCE</scope>
    <source>
        <strain evidence="2">TFB9207</strain>
    </source>
</reference>
<name>A0AA38PAQ2_9AGAR</name>
<accession>A0AA38PAQ2</accession>
<protein>
    <submittedName>
        <fullName evidence="2">Uncharacterized protein</fullName>
    </submittedName>
</protein>
<comment type="caution">
    <text evidence="2">The sequence shown here is derived from an EMBL/GenBank/DDBJ whole genome shotgun (WGS) entry which is preliminary data.</text>
</comment>
<evidence type="ECO:0000313" key="2">
    <source>
        <dbReference type="EMBL" id="KAJ3839439.1"/>
    </source>
</evidence>